<dbReference type="STRING" id="203123.OEOE_0216"/>
<dbReference type="EMBL" id="CP000411">
    <property type="protein sequence ID" value="ABJ56203.1"/>
    <property type="molecule type" value="Genomic_DNA"/>
</dbReference>
<organism evidence="1 2">
    <name type="scientific">Oenococcus oeni (strain ATCC BAA-331 / PSU-1)</name>
    <dbReference type="NCBI Taxonomy" id="203123"/>
    <lineage>
        <taxon>Bacteria</taxon>
        <taxon>Bacillati</taxon>
        <taxon>Bacillota</taxon>
        <taxon>Bacilli</taxon>
        <taxon>Lactobacillales</taxon>
        <taxon>Lactobacillaceae</taxon>
        <taxon>Oenococcus</taxon>
    </lineage>
</organism>
<sequence>MSAINLQTSVGFMKQPLFFDLQLSKILKK</sequence>
<reference evidence="1 2" key="1">
    <citation type="journal article" date="2006" name="Proc. Natl. Acad. Sci. U.S.A.">
        <title>Comparative genomics of the lactic acid bacteria.</title>
        <authorList>
            <person name="Makarova K."/>
            <person name="Slesarev A."/>
            <person name="Wolf Y."/>
            <person name="Sorokin A."/>
            <person name="Mirkin B."/>
            <person name="Koonin E."/>
            <person name="Pavlov A."/>
            <person name="Pavlova N."/>
            <person name="Karamychev V."/>
            <person name="Polouchine N."/>
            <person name="Shakhova V."/>
            <person name="Grigoriev I."/>
            <person name="Lou Y."/>
            <person name="Rohksar D."/>
            <person name="Lucas S."/>
            <person name="Huang K."/>
            <person name="Goodstein D.M."/>
            <person name="Hawkins T."/>
            <person name="Plengvidhya V."/>
            <person name="Welker D."/>
            <person name="Hughes J."/>
            <person name="Goh Y."/>
            <person name="Benson A."/>
            <person name="Baldwin K."/>
            <person name="Lee J.H."/>
            <person name="Diaz-Muniz I."/>
            <person name="Dosti B."/>
            <person name="Smeianov V."/>
            <person name="Wechter W."/>
            <person name="Barabote R."/>
            <person name="Lorca G."/>
            <person name="Altermann E."/>
            <person name="Barrangou R."/>
            <person name="Ganesan B."/>
            <person name="Xie Y."/>
            <person name="Rawsthorne H."/>
            <person name="Tamir D."/>
            <person name="Parker C."/>
            <person name="Breidt F."/>
            <person name="Broadbent J."/>
            <person name="Hutkins R."/>
            <person name="O'Sullivan D."/>
            <person name="Steele J."/>
            <person name="Unlu G."/>
            <person name="Saier M."/>
            <person name="Klaenhammer T."/>
            <person name="Richardson P."/>
            <person name="Kozyavkin S."/>
            <person name="Weimer B."/>
            <person name="Mills D."/>
        </authorList>
    </citation>
    <scope>NUCLEOTIDE SEQUENCE [LARGE SCALE GENOMIC DNA]</scope>
    <source>
        <strain evidence="2">ATCC BAA-331 / PSU-1</strain>
    </source>
</reference>
<protein>
    <submittedName>
        <fullName evidence="1">Uncharacterized protein</fullName>
    </submittedName>
</protein>
<dbReference type="Proteomes" id="UP000000774">
    <property type="component" value="Chromosome"/>
</dbReference>
<gene>
    <name evidence="1" type="ordered locus">OEOE_0216</name>
</gene>
<accession>Q04H69</accession>
<evidence type="ECO:0000313" key="1">
    <source>
        <dbReference type="EMBL" id="ABJ56203.1"/>
    </source>
</evidence>
<name>Q04H69_OENOB</name>
<dbReference type="KEGG" id="ooe:OEOE_0216"/>
<dbReference type="AlphaFoldDB" id="Q04H69"/>
<evidence type="ECO:0000313" key="2">
    <source>
        <dbReference type="Proteomes" id="UP000000774"/>
    </source>
</evidence>
<keyword evidence="2" id="KW-1185">Reference proteome</keyword>
<proteinExistence type="predicted"/>
<dbReference type="HOGENOM" id="CLU_3409772_0_0_9"/>